<feature type="coiled-coil region" evidence="1">
    <location>
        <begin position="700"/>
        <end position="741"/>
    </location>
</feature>
<name>A0A4Y9XP44_9APHY</name>
<reference evidence="2 3" key="1">
    <citation type="submission" date="2019-01" db="EMBL/GenBank/DDBJ databases">
        <title>Genome sequencing of the rare red list fungi Fomitopsis rosea.</title>
        <authorList>
            <person name="Buettner E."/>
            <person name="Kellner H."/>
        </authorList>
    </citation>
    <scope>NUCLEOTIDE SEQUENCE [LARGE SCALE GENOMIC DNA]</scope>
    <source>
        <strain evidence="2 3">DSM 105464</strain>
    </source>
</reference>
<protein>
    <submittedName>
        <fullName evidence="2">Uncharacterized protein</fullName>
    </submittedName>
</protein>
<dbReference type="Proteomes" id="UP000298390">
    <property type="component" value="Unassembled WGS sequence"/>
</dbReference>
<keyword evidence="1" id="KW-0175">Coiled coil</keyword>
<proteinExistence type="predicted"/>
<dbReference type="SUPFAM" id="SSF50494">
    <property type="entry name" value="Trypsin-like serine proteases"/>
    <property type="match status" value="1"/>
</dbReference>
<dbReference type="AlphaFoldDB" id="A0A4Y9XP44"/>
<evidence type="ECO:0000256" key="1">
    <source>
        <dbReference type="SAM" id="Coils"/>
    </source>
</evidence>
<gene>
    <name evidence="2" type="ORF">EVJ58_g10330</name>
</gene>
<evidence type="ECO:0000313" key="2">
    <source>
        <dbReference type="EMBL" id="TFY51876.1"/>
    </source>
</evidence>
<evidence type="ECO:0000313" key="3">
    <source>
        <dbReference type="Proteomes" id="UP000298390"/>
    </source>
</evidence>
<organism evidence="2 3">
    <name type="scientific">Rhodofomes roseus</name>
    <dbReference type="NCBI Taxonomy" id="34475"/>
    <lineage>
        <taxon>Eukaryota</taxon>
        <taxon>Fungi</taxon>
        <taxon>Dikarya</taxon>
        <taxon>Basidiomycota</taxon>
        <taxon>Agaricomycotina</taxon>
        <taxon>Agaricomycetes</taxon>
        <taxon>Polyporales</taxon>
        <taxon>Rhodofomes</taxon>
    </lineage>
</organism>
<comment type="caution">
    <text evidence="2">The sequence shown here is derived from an EMBL/GenBank/DDBJ whole genome shotgun (WGS) entry which is preliminary data.</text>
</comment>
<dbReference type="EMBL" id="SEKV01001088">
    <property type="protein sequence ID" value="TFY51876.1"/>
    <property type="molecule type" value="Genomic_DNA"/>
</dbReference>
<sequence length="956" mass="106199">MNAVLNELSDFLYRNDTSLPHILVALAAPENSRHPLAWTIHQYLPVVLDAFVQCPGPTPLLDWAVRIASNIYQSEICKLSQNQQLHFAANSASPEKLETFTIRQLAMTMEKDAPHVWRLFDVMLDADSELVKLREQRRARRKAACTENPAKRRALVEMEDADLDDEEEVYWAELDVFEELLFSDETARSSYGSESTARPTESPRKVSIFSMFTKSSNQRNNGLPSIIAVFLHACNTPDRVIEMLSQLGLSISPSSINSAVSSLVRKAETKRRQAGQQLLTAYAYDNFDVAFNVGTPTVDKGDRSLAHLTSATMIPLAHDVTKEDLTVSDAIWEKSRFNLKNRNSVSNGKHTSHDLLHLHPEDGSHSDAECRNALISSDFVQACLVFARDSTQDSPTESDFSNLSLGDDYPSSVSSLDHSSPLLVSKDEAMFYYSGISPSPPKLVYRTGLQTHPWVKPTGPEAYRRLKEVRGVFGHQINDVWEELGPKVRVLLNVQGIRWSSIDVARFVTDDDSDTQIVGPVVIWIGVLPDSLEGAQAVTSSQEILALLQDFCMDDVEVEYRESIYTRSVGPELLRHVSIVNHTVDVRSPLTPTLSLSIAAADRPDAQGTMGLYFAEGGTSDKVLGLTCHHVLFKTDANTNDSYTLASNTDRKDVQLLGTRAFDKLLDSIKLRIGNHAIMLKYYEKAVKRLGGKLERLGDVDEDDEEAADAKKELGEAEGKVEEVNAAIEKLEEFYAQVDQNWSAPSQRVIGHIRCSPAVSVGDGGYTEDWGAFEIDVTKFKKAYEGNVMDLGTEIPSDVFTRKMYPRDYGEPTFEYPSDRLLPLSGFISEELMRRPDMLDHNREPCLFVIKSGNATGVTIGRATGIPSFVRDEGTGLESKEWAVYNYDRKSGVFSARGDSGSIVVDGRGRIGGLLNGGAGKTETSDVTYVTPMFWLWPRIKEHFPNAHLEPTITAA</sequence>
<dbReference type="InterPro" id="IPR009003">
    <property type="entry name" value="Peptidase_S1_PA"/>
</dbReference>
<accession>A0A4Y9XP44</accession>